<feature type="region of interest" description="Disordered" evidence="1">
    <location>
        <begin position="1"/>
        <end position="37"/>
    </location>
</feature>
<sequence>MANKKGKGKAIADNTRASSVESDDGGASDTHTSQFKAARPIKLSKDAFIAMLNMAKAGTSAKELAKTRGNKLFKDMQNQAVVDDD</sequence>
<evidence type="ECO:0000313" key="4">
    <source>
        <dbReference type="Proteomes" id="UP000663850"/>
    </source>
</evidence>
<dbReference type="EMBL" id="CAJMWZ010005526">
    <property type="protein sequence ID" value="CAE6507639.1"/>
    <property type="molecule type" value="Genomic_DNA"/>
</dbReference>
<dbReference type="EMBL" id="CAJNJQ010006631">
    <property type="protein sequence ID" value="CAE7233481.1"/>
    <property type="molecule type" value="Genomic_DNA"/>
</dbReference>
<name>A0A8H3D2L6_9AGAM</name>
<evidence type="ECO:0000313" key="2">
    <source>
        <dbReference type="EMBL" id="CAE6507639.1"/>
    </source>
</evidence>
<evidence type="ECO:0000313" key="3">
    <source>
        <dbReference type="EMBL" id="CAE7233481.1"/>
    </source>
</evidence>
<dbReference type="OrthoDB" id="26523at2759"/>
<gene>
    <name evidence="2" type="ORF">RDB_LOCUS103265</name>
    <name evidence="3" type="ORF">RDB_LOCUS191321</name>
</gene>
<accession>A0A8H3D2L6</accession>
<organism evidence="2 4">
    <name type="scientific">Rhizoctonia solani</name>
    <dbReference type="NCBI Taxonomy" id="456999"/>
    <lineage>
        <taxon>Eukaryota</taxon>
        <taxon>Fungi</taxon>
        <taxon>Dikarya</taxon>
        <taxon>Basidiomycota</taxon>
        <taxon>Agaricomycotina</taxon>
        <taxon>Agaricomycetes</taxon>
        <taxon>Cantharellales</taxon>
        <taxon>Ceratobasidiaceae</taxon>
        <taxon>Rhizoctonia</taxon>
    </lineage>
</organism>
<comment type="caution">
    <text evidence="2">The sequence shown here is derived from an EMBL/GenBank/DDBJ whole genome shotgun (WGS) entry which is preliminary data.</text>
</comment>
<proteinExistence type="predicted"/>
<dbReference type="AlphaFoldDB" id="A0A8H3D2L6"/>
<evidence type="ECO:0000256" key="1">
    <source>
        <dbReference type="SAM" id="MobiDB-lite"/>
    </source>
</evidence>
<reference evidence="2" key="1">
    <citation type="submission" date="2021-01" db="EMBL/GenBank/DDBJ databases">
        <authorList>
            <person name="Kaushik A."/>
        </authorList>
    </citation>
    <scope>NUCLEOTIDE SEQUENCE</scope>
    <source>
        <strain evidence="3">AG5</strain>
        <strain evidence="2">Type strain: AG8-Rh-89/</strain>
    </source>
</reference>
<dbReference type="Proteomes" id="UP000663827">
    <property type="component" value="Unassembled WGS sequence"/>
</dbReference>
<dbReference type="Proteomes" id="UP000663850">
    <property type="component" value="Unassembled WGS sequence"/>
</dbReference>
<protein>
    <submittedName>
        <fullName evidence="2">Uncharacterized protein</fullName>
    </submittedName>
</protein>